<dbReference type="EMBL" id="JAVRFH010000004">
    <property type="protein sequence ID" value="MDT0609785.1"/>
    <property type="molecule type" value="Genomic_DNA"/>
</dbReference>
<proteinExistence type="predicted"/>
<comment type="caution">
    <text evidence="1">The sequence shown here is derived from an EMBL/GenBank/DDBJ whole genome shotgun (WGS) entry which is preliminary data.</text>
</comment>
<accession>A0ABU3AJ07</accession>
<name>A0ABU3AJ07_9ACTN</name>
<reference evidence="1" key="1">
    <citation type="submission" date="2024-05" db="EMBL/GenBank/DDBJ databases">
        <title>30 novel species of actinomycetes from the DSMZ collection.</title>
        <authorList>
            <person name="Nouioui I."/>
        </authorList>
    </citation>
    <scope>NUCLEOTIDE SEQUENCE</scope>
    <source>
        <strain evidence="1">DSM 40712</strain>
    </source>
</reference>
<sequence>MEQHSELINGQWIRTQQILYGSDAELAAAGISTRDTVAMDFYRIPHVDRAPSCDVQACDELPEYRVTKRQGLFKRPKQYFGCPEHLDTCRAAIAFGHSGDPA</sequence>
<organism evidence="1 2">
    <name type="scientific">Streptomyces lancefieldiae</name>
    <dbReference type="NCBI Taxonomy" id="3075520"/>
    <lineage>
        <taxon>Bacteria</taxon>
        <taxon>Bacillati</taxon>
        <taxon>Actinomycetota</taxon>
        <taxon>Actinomycetes</taxon>
        <taxon>Kitasatosporales</taxon>
        <taxon>Streptomycetaceae</taxon>
        <taxon>Streptomyces</taxon>
    </lineage>
</organism>
<dbReference type="Proteomes" id="UP001180724">
    <property type="component" value="Unassembled WGS sequence"/>
</dbReference>
<evidence type="ECO:0000313" key="1">
    <source>
        <dbReference type="EMBL" id="MDT0609785.1"/>
    </source>
</evidence>
<gene>
    <name evidence="1" type="ORF">RM812_06000</name>
</gene>
<keyword evidence="2" id="KW-1185">Reference proteome</keyword>
<evidence type="ECO:0000313" key="2">
    <source>
        <dbReference type="Proteomes" id="UP001180724"/>
    </source>
</evidence>
<protein>
    <submittedName>
        <fullName evidence="1">Uncharacterized protein</fullName>
    </submittedName>
</protein>
<dbReference type="RefSeq" id="WP_311571337.1">
    <property type="nucleotide sequence ID" value="NZ_JAVRFH010000004.1"/>
</dbReference>